<accession>A0A1D8PTS8</accession>
<keyword evidence="4" id="KW-1185">Reference proteome</keyword>
<dbReference type="KEGG" id="cal:CAALFM_CR08650CA"/>
<dbReference type="PANTHER" id="PTHR22696:SF1">
    <property type="entry name" value="E3 UBIQUITIN-PROTEIN LIGASE RNF26"/>
    <property type="match status" value="1"/>
</dbReference>
<dbReference type="GeneID" id="3642124"/>
<evidence type="ECO:0000313" key="4">
    <source>
        <dbReference type="Proteomes" id="UP000000559"/>
    </source>
</evidence>
<dbReference type="Gene3D" id="3.30.40.10">
    <property type="entry name" value="Zinc/RING finger domain, C3HC4 (zinc finger)"/>
    <property type="match status" value="1"/>
</dbReference>
<proteinExistence type="predicted"/>
<reference evidence="3 4" key="1">
    <citation type="journal article" date="2004" name="Proc. Natl. Acad. Sci. U.S.A.">
        <title>The diploid genome sequence of Candida albicans.</title>
        <authorList>
            <person name="Jones T."/>
            <person name="Federspiel N.A."/>
            <person name="Chibana H."/>
            <person name="Dungan J."/>
            <person name="Kalman S."/>
            <person name="Magee B.B."/>
            <person name="Newport G."/>
            <person name="Thorstenson Y.R."/>
            <person name="Agabian N."/>
            <person name="Magee P.T."/>
            <person name="Davis R.W."/>
            <person name="Scherer S."/>
        </authorList>
    </citation>
    <scope>NUCLEOTIDE SEQUENCE [LARGE SCALE GENOMIC DNA]</scope>
    <source>
        <strain evidence="4">SC5314 / ATCC MYA-2876</strain>
    </source>
</reference>
<feature type="transmembrane region" description="Helical" evidence="1">
    <location>
        <begin position="38"/>
        <end position="59"/>
    </location>
</feature>
<dbReference type="RefSeq" id="XP_716278.2">
    <property type="nucleotide sequence ID" value="XM_711185.2"/>
</dbReference>
<dbReference type="FunCoup" id="A0A1D8PTS8">
    <property type="interactions" value="37"/>
</dbReference>
<dbReference type="GO" id="GO:0016874">
    <property type="term" value="F:ligase activity"/>
    <property type="evidence" value="ECO:0007669"/>
    <property type="project" value="UniProtKB-KW"/>
</dbReference>
<dbReference type="AlphaFoldDB" id="A0A1D8PTS8"/>
<keyword evidence="3" id="KW-0436">Ligase</keyword>
<name>A0A1D8PTS8_CANAL</name>
<keyword evidence="1" id="KW-0812">Transmembrane</keyword>
<evidence type="ECO:0000313" key="2">
    <source>
        <dbReference type="CGD" id="CAL0000192495"/>
    </source>
</evidence>
<reference evidence="3 4" key="3">
    <citation type="journal article" date="2013" name="Genome Biol.">
        <title>Assembly of a phased diploid Candida albicans genome facilitates allele-specific measurements and provides a simple model for repeat and indel structure.</title>
        <authorList>
            <person name="Muzzey D."/>
            <person name="Schwartz K."/>
            <person name="Weissman J.S."/>
            <person name="Sherlock G."/>
        </authorList>
    </citation>
    <scope>NUCLEOTIDE SEQUENCE [LARGE SCALE GENOMIC DNA]</scope>
    <source>
        <strain evidence="4">SC5314 / ATCC MYA-2876</strain>
    </source>
</reference>
<dbReference type="InterPro" id="IPR013083">
    <property type="entry name" value="Znf_RING/FYVE/PHD"/>
</dbReference>
<evidence type="ECO:0000313" key="3">
    <source>
        <dbReference type="EMBL" id="AOW31544.1"/>
    </source>
</evidence>
<organism evidence="3 4">
    <name type="scientific">Candida albicans (strain SC5314 / ATCC MYA-2876)</name>
    <name type="common">Yeast</name>
    <dbReference type="NCBI Taxonomy" id="237561"/>
    <lineage>
        <taxon>Eukaryota</taxon>
        <taxon>Fungi</taxon>
        <taxon>Dikarya</taxon>
        <taxon>Ascomycota</taxon>
        <taxon>Saccharomycotina</taxon>
        <taxon>Pichiomycetes</taxon>
        <taxon>Debaryomycetaceae</taxon>
        <taxon>Candida/Lodderomyces clade</taxon>
        <taxon>Candida</taxon>
    </lineage>
</organism>
<feature type="transmembrane region" description="Helical" evidence="1">
    <location>
        <begin position="240"/>
        <end position="262"/>
    </location>
</feature>
<dbReference type="OrthoDB" id="66726at2759"/>
<reference evidence="3 4" key="2">
    <citation type="journal article" date="2007" name="Genome Biol.">
        <title>Assembly of the Candida albicans genome into sixteen supercontigs aligned on the eight chromosomes.</title>
        <authorList>
            <person name="van het Hoog M."/>
            <person name="Rast T.J."/>
            <person name="Martchenko M."/>
            <person name="Grindle S."/>
            <person name="Dignard D."/>
            <person name="Hogues H."/>
            <person name="Cuomo C."/>
            <person name="Berriman M."/>
            <person name="Scherer S."/>
            <person name="Magee B.B."/>
            <person name="Whiteway M."/>
            <person name="Chibana H."/>
            <person name="Nantel A."/>
            <person name="Magee P.T."/>
        </authorList>
    </citation>
    <scope>GENOME REANNOTATION</scope>
    <source>
        <strain evidence="4">SC5314 / ATCC MYA-2876</strain>
    </source>
</reference>
<dbReference type="InParanoid" id="A0A1D8PTS8"/>
<sequence>MASTNNLQQQQVRRGQFNQAKLASSTIFKNLSMISFRVGVILLFLYQIYNILIVLNLHYHLGLTQDSSLNWIYRYIPDSLFQYDAEFFNDTKYMKTPGAQVMVGPTSDMYWPIFLTFCLSSFIETFIASIEGKKPYTESGITIFEHSLAFQEFSSNGAFFFGSSKYYKRPTEQVLLTTLFSILNHLNIHIGAIINDNKYRLIPSTVFGMTFLGYFISSFTNGWGFLQFPLILVLTFTPQVLILFIILISLAIFLLAVVVNGFRLRGLNYASLFMRDSRNELDEEDTNSLIKNLNINLNDDFYTALLNVGILAITSAGRSSYITELSLVNLEDETWVDRSIWERLKWAGHSSRNGTSRGVVQYLQENQLVGYGNVIAKPTQRLISGNYLGDYESSNIGGRTSVLKKRTLYLKDMIVYTWQLLYGLVVDSFILEYIPNLFKKVVLGKKIEKRPYWEEETEDEFEKRKLKTPPFLRKYVTRRVSRKKKDLVNIDSFTQDEVSQSYAKILLSTNDISEVDNSGDYNEVIEEETDLEYDSDVDEVVFTPGTVASRNPTFAQKQAILPIHELFDGKELHDVLVSSNTTYLDILQKHMQYGEENGRLTRSKYQSLAFSPSSSFQSTDKFLGRTEEDSETARLLDILISKRLEKGEQSSRDDDSARSLDCVICQTNVREIITWPCKCFAICESCRLSLVSKGIEGCVCCRREVEGVSKIFIP</sequence>
<protein>
    <submittedName>
        <fullName evidence="3">Ubiquitin-protein ligase</fullName>
    </submittedName>
</protein>
<feature type="transmembrane region" description="Helical" evidence="1">
    <location>
        <begin position="413"/>
        <end position="431"/>
    </location>
</feature>
<evidence type="ECO:0000256" key="1">
    <source>
        <dbReference type="SAM" id="Phobius"/>
    </source>
</evidence>
<keyword evidence="1" id="KW-1133">Transmembrane helix</keyword>
<dbReference type="GO" id="GO:0006511">
    <property type="term" value="P:ubiquitin-dependent protein catabolic process"/>
    <property type="evidence" value="ECO:0000318"/>
    <property type="project" value="GO_Central"/>
</dbReference>
<dbReference type="VEuPathDB" id="FungiDB:CR_08650C_A"/>
<dbReference type="Pfam" id="PF13920">
    <property type="entry name" value="zf-C3HC4_3"/>
    <property type="match status" value="1"/>
</dbReference>
<dbReference type="PANTHER" id="PTHR22696">
    <property type="entry name" value="E3 UBIQUITIN-PROTEIN LIGASE RNF26"/>
    <property type="match status" value="1"/>
</dbReference>
<dbReference type="GO" id="GO:0061630">
    <property type="term" value="F:ubiquitin protein ligase activity"/>
    <property type="evidence" value="ECO:0000318"/>
    <property type="project" value="GO_Central"/>
</dbReference>
<dbReference type="EMBL" id="CP017630">
    <property type="protein sequence ID" value="AOW31544.1"/>
    <property type="molecule type" value="Genomic_DNA"/>
</dbReference>
<dbReference type="Proteomes" id="UP000000559">
    <property type="component" value="Chromosome R"/>
</dbReference>
<dbReference type="eggNOG" id="ENOG502S2K4">
    <property type="taxonomic scope" value="Eukaryota"/>
</dbReference>
<keyword evidence="1" id="KW-0472">Membrane</keyword>
<gene>
    <name evidence="3" type="ordered locus">CAALFM_CR08650CA</name>
    <name evidence="2" type="ordered locus">orf19.13798</name>
</gene>
<feature type="transmembrane region" description="Helical" evidence="1">
    <location>
        <begin position="201"/>
        <end position="220"/>
    </location>
</feature>
<dbReference type="CGD" id="CAL0000192495">
    <property type="gene designation" value="orf19.13798"/>
</dbReference>
<feature type="transmembrane region" description="Helical" evidence="1">
    <location>
        <begin position="109"/>
        <end position="130"/>
    </location>
</feature>
<dbReference type="CDD" id="cd16616">
    <property type="entry name" value="mRING-HC-C4C4_Asi1p-like"/>
    <property type="match status" value="1"/>
</dbReference>
<dbReference type="STRING" id="237561.A0A1D8PTS8"/>
<dbReference type="GO" id="GO:0016567">
    <property type="term" value="P:protein ubiquitination"/>
    <property type="evidence" value="ECO:0000318"/>
    <property type="project" value="GO_Central"/>
</dbReference>